<dbReference type="EMBL" id="LR796183">
    <property type="protein sequence ID" value="CAB4124716.1"/>
    <property type="molecule type" value="Genomic_DNA"/>
</dbReference>
<evidence type="ECO:0000256" key="1">
    <source>
        <dbReference type="SAM" id="MobiDB-lite"/>
    </source>
</evidence>
<dbReference type="InterPro" id="IPR008768">
    <property type="entry name" value="Gp9-like"/>
</dbReference>
<gene>
    <name evidence="2" type="ORF">UFOVP63_24</name>
</gene>
<evidence type="ECO:0000313" key="2">
    <source>
        <dbReference type="EMBL" id="CAB4124716.1"/>
    </source>
</evidence>
<dbReference type="Pfam" id="PF05396">
    <property type="entry name" value="Phage_T7_Capsid"/>
    <property type="match status" value="1"/>
</dbReference>
<accession>A0A6J5KUB0</accession>
<proteinExistence type="predicted"/>
<protein>
    <submittedName>
        <fullName evidence="2">Capsid assembly protein</fullName>
    </submittedName>
</protein>
<organism evidence="2">
    <name type="scientific">uncultured Caudovirales phage</name>
    <dbReference type="NCBI Taxonomy" id="2100421"/>
    <lineage>
        <taxon>Viruses</taxon>
        <taxon>Duplodnaviria</taxon>
        <taxon>Heunggongvirae</taxon>
        <taxon>Uroviricota</taxon>
        <taxon>Caudoviricetes</taxon>
        <taxon>Peduoviridae</taxon>
        <taxon>Maltschvirus</taxon>
        <taxon>Maltschvirus maltsch</taxon>
    </lineage>
</organism>
<dbReference type="GO" id="GO:0019069">
    <property type="term" value="P:viral capsid assembly"/>
    <property type="evidence" value="ECO:0007669"/>
    <property type="project" value="InterPro"/>
</dbReference>
<feature type="region of interest" description="Disordered" evidence="1">
    <location>
        <begin position="1"/>
        <end position="90"/>
    </location>
</feature>
<sequence>MGDTLSVSIDTSKDAAQPTLEEEAAKYDNPPPADDRPEWLPEKFKSTEDLAKAYSELEKKLGSKASTTTEAAPEPESTEDPTEVDKSPEDQAREVTENAGLDFDELSANYWKNGSLGDVEYTKLEKAGIPKAVVDSFIAGQQALVSATRNSVFEAVGGEDSYNDMTSWAASKLASTEIKAYNQAVDSGNVDAAMMAVKGLKARYEAEVGFEPTREIRGASAKAGETTYRSIAEMQKDMSDPRYKADPAFRKDVERKLGRSDIF</sequence>
<feature type="compositionally biased region" description="Low complexity" evidence="1">
    <location>
        <begin position="63"/>
        <end position="75"/>
    </location>
</feature>
<name>A0A6J5KUB0_9CAUD</name>
<feature type="compositionally biased region" description="Basic and acidic residues" evidence="1">
    <location>
        <begin position="33"/>
        <end position="61"/>
    </location>
</feature>
<feature type="compositionally biased region" description="Polar residues" evidence="1">
    <location>
        <begin position="1"/>
        <end position="10"/>
    </location>
</feature>
<reference evidence="2" key="1">
    <citation type="submission" date="2020-04" db="EMBL/GenBank/DDBJ databases">
        <authorList>
            <person name="Chiriac C."/>
            <person name="Salcher M."/>
            <person name="Ghai R."/>
            <person name="Kavagutti S V."/>
        </authorList>
    </citation>
    <scope>NUCLEOTIDE SEQUENCE</scope>
</reference>